<protein>
    <submittedName>
        <fullName evidence="4">Pimeloyl-ACP methyl ester carboxylesterase</fullName>
    </submittedName>
</protein>
<proteinExistence type="predicted"/>
<dbReference type="Proteomes" id="UP000540568">
    <property type="component" value="Unassembled WGS sequence"/>
</dbReference>
<sequence length="339" mass="35136">MNPTTSAPTTSAPTAADPTTATQGVAHHTARLNGTELHYVSAGTEGTPVLLVHGFPETWWAFHRVIPLLAERHRVFAVDLRGFGDSETLPGTTTEPTEGASATAAEDLHRLVEHLGLGPVHLLGQDIAGATVFRLAATHPEDVASLTAVEMGLAGFGLEGLADVTHGGSWHVGALAAPGVPELLLAGRERDFLGGWVFPTMTAAPDAVTEADVAELARTYSRPGGWRGAAGLYRSMLTEGAELRALAEASPLTVPVLAVGSSGGPFTAGTMSQVADGEVRSVLLDGVGHHVALEAPEALAEAVLAFLADIDFPTDVDDQADRQDSDADSDADSEARTRP</sequence>
<comment type="caution">
    <text evidence="4">The sequence shown here is derived from an EMBL/GenBank/DDBJ whole genome shotgun (WGS) entry which is preliminary data.</text>
</comment>
<feature type="compositionally biased region" description="Low complexity" evidence="2">
    <location>
        <begin position="1"/>
        <end position="22"/>
    </location>
</feature>
<keyword evidence="5" id="KW-1185">Reference proteome</keyword>
<dbReference type="SUPFAM" id="SSF53474">
    <property type="entry name" value="alpha/beta-Hydrolases"/>
    <property type="match status" value="1"/>
</dbReference>
<dbReference type="Pfam" id="PF00561">
    <property type="entry name" value="Abhydrolase_1"/>
    <property type="match status" value="1"/>
</dbReference>
<feature type="region of interest" description="Disordered" evidence="2">
    <location>
        <begin position="1"/>
        <end position="25"/>
    </location>
</feature>
<evidence type="ECO:0000313" key="4">
    <source>
        <dbReference type="EMBL" id="MBA8808191.1"/>
    </source>
</evidence>
<dbReference type="PRINTS" id="PR00111">
    <property type="entry name" value="ABHYDROLASE"/>
</dbReference>
<evidence type="ECO:0000259" key="3">
    <source>
        <dbReference type="Pfam" id="PF00561"/>
    </source>
</evidence>
<name>A0A7W3J8E6_9MICO</name>
<feature type="domain" description="AB hydrolase-1" evidence="3">
    <location>
        <begin position="48"/>
        <end position="150"/>
    </location>
</feature>
<dbReference type="AlphaFoldDB" id="A0A7W3J8E6"/>
<accession>A0A7W3J8E6</accession>
<keyword evidence="1" id="KW-0378">Hydrolase</keyword>
<reference evidence="4 5" key="1">
    <citation type="submission" date="2020-07" db="EMBL/GenBank/DDBJ databases">
        <title>Sequencing the genomes of 1000 actinobacteria strains.</title>
        <authorList>
            <person name="Klenk H.-P."/>
        </authorList>
    </citation>
    <scope>NUCLEOTIDE SEQUENCE [LARGE SCALE GENOMIC DNA]</scope>
    <source>
        <strain evidence="4 5">DSM 44121</strain>
    </source>
</reference>
<feature type="region of interest" description="Disordered" evidence="2">
    <location>
        <begin position="315"/>
        <end position="339"/>
    </location>
</feature>
<dbReference type="InterPro" id="IPR000073">
    <property type="entry name" value="AB_hydrolase_1"/>
</dbReference>
<dbReference type="PANTHER" id="PTHR43329">
    <property type="entry name" value="EPOXIDE HYDROLASE"/>
    <property type="match status" value="1"/>
</dbReference>
<evidence type="ECO:0000313" key="5">
    <source>
        <dbReference type="Proteomes" id="UP000540568"/>
    </source>
</evidence>
<dbReference type="InterPro" id="IPR000639">
    <property type="entry name" value="Epox_hydrolase-like"/>
</dbReference>
<evidence type="ECO:0000256" key="1">
    <source>
        <dbReference type="ARBA" id="ARBA00022801"/>
    </source>
</evidence>
<evidence type="ECO:0000256" key="2">
    <source>
        <dbReference type="SAM" id="MobiDB-lite"/>
    </source>
</evidence>
<dbReference type="InterPro" id="IPR029058">
    <property type="entry name" value="AB_hydrolase_fold"/>
</dbReference>
<dbReference type="Gene3D" id="3.40.50.1820">
    <property type="entry name" value="alpha/beta hydrolase"/>
    <property type="match status" value="1"/>
</dbReference>
<dbReference type="EMBL" id="JACGWV010000001">
    <property type="protein sequence ID" value="MBA8808191.1"/>
    <property type="molecule type" value="Genomic_DNA"/>
</dbReference>
<dbReference type="GO" id="GO:0016787">
    <property type="term" value="F:hydrolase activity"/>
    <property type="evidence" value="ECO:0007669"/>
    <property type="project" value="UniProtKB-KW"/>
</dbReference>
<gene>
    <name evidence="4" type="ORF">FHX71_002133</name>
</gene>
<dbReference type="RefSeq" id="WP_246402504.1">
    <property type="nucleotide sequence ID" value="NZ_BAAATF010000003.1"/>
</dbReference>
<dbReference type="PRINTS" id="PR00412">
    <property type="entry name" value="EPOXHYDRLASE"/>
</dbReference>
<organism evidence="4 5">
    <name type="scientific">Promicromonospora sukumoe</name>
    <dbReference type="NCBI Taxonomy" id="88382"/>
    <lineage>
        <taxon>Bacteria</taxon>
        <taxon>Bacillati</taxon>
        <taxon>Actinomycetota</taxon>
        <taxon>Actinomycetes</taxon>
        <taxon>Micrococcales</taxon>
        <taxon>Promicromonosporaceae</taxon>
        <taxon>Promicromonospora</taxon>
    </lineage>
</organism>